<dbReference type="InterPro" id="IPR011016">
    <property type="entry name" value="Znf_RING-CH"/>
</dbReference>
<feature type="transmembrane region" description="Helical" evidence="4">
    <location>
        <begin position="130"/>
        <end position="149"/>
    </location>
</feature>
<dbReference type="Pfam" id="PF12428">
    <property type="entry name" value="DUF3675"/>
    <property type="match status" value="1"/>
</dbReference>
<proteinExistence type="predicted"/>
<dbReference type="GO" id="GO:0016020">
    <property type="term" value="C:membrane"/>
    <property type="evidence" value="ECO:0007669"/>
    <property type="project" value="TreeGrafter"/>
</dbReference>
<keyword evidence="4" id="KW-1133">Transmembrane helix</keyword>
<dbReference type="Gramene" id="ESQ47260">
    <property type="protein sequence ID" value="ESQ47260"/>
    <property type="gene ID" value="EUTSA_v10028096mg"/>
</dbReference>
<keyword evidence="4" id="KW-0472">Membrane</keyword>
<dbReference type="eggNOG" id="KOG1609">
    <property type="taxonomic scope" value="Eukaryota"/>
</dbReference>
<dbReference type="Proteomes" id="UP000030689">
    <property type="component" value="Unassembled WGS sequence"/>
</dbReference>
<dbReference type="InterPro" id="IPR013083">
    <property type="entry name" value="Znf_RING/FYVE/PHD"/>
</dbReference>
<dbReference type="KEGG" id="eus:EUTSA_v10028096mg"/>
<dbReference type="Gene3D" id="3.30.40.10">
    <property type="entry name" value="Zinc/RING finger domain, C3HC4 (zinc finger)"/>
    <property type="match status" value="1"/>
</dbReference>
<feature type="transmembrane region" description="Helical" evidence="4">
    <location>
        <begin position="96"/>
        <end position="118"/>
    </location>
</feature>
<dbReference type="GO" id="GO:0008270">
    <property type="term" value="F:zinc ion binding"/>
    <property type="evidence" value="ECO:0007669"/>
    <property type="project" value="UniProtKB-KW"/>
</dbReference>
<evidence type="ECO:0000259" key="5">
    <source>
        <dbReference type="PROSITE" id="PS51292"/>
    </source>
</evidence>
<dbReference type="InterPro" id="IPR022143">
    <property type="entry name" value="DUF3675"/>
</dbReference>
<evidence type="ECO:0000313" key="6">
    <source>
        <dbReference type="EMBL" id="ESQ47260.1"/>
    </source>
</evidence>
<dbReference type="SUPFAM" id="SSF57850">
    <property type="entry name" value="RING/U-box"/>
    <property type="match status" value="1"/>
</dbReference>
<dbReference type="PANTHER" id="PTHR23012:SF174">
    <property type="entry name" value="OS01G0121200 PROTEIN"/>
    <property type="match status" value="1"/>
</dbReference>
<name>V4LA04_EUTSA</name>
<gene>
    <name evidence="6" type="ORF">EUTSA_v10028096mg</name>
</gene>
<keyword evidence="7" id="KW-1185">Reference proteome</keyword>
<dbReference type="GO" id="GO:0004842">
    <property type="term" value="F:ubiquitin-protein transferase activity"/>
    <property type="evidence" value="ECO:0007669"/>
    <property type="project" value="TreeGrafter"/>
</dbReference>
<keyword evidence="4" id="KW-0812">Transmembrane</keyword>
<dbReference type="SMART" id="SM00744">
    <property type="entry name" value="RINGv"/>
    <property type="match status" value="1"/>
</dbReference>
<dbReference type="PROSITE" id="PS51292">
    <property type="entry name" value="ZF_RING_CH"/>
    <property type="match status" value="1"/>
</dbReference>
<organism evidence="6 7">
    <name type="scientific">Eutrema salsugineum</name>
    <name type="common">Saltwater cress</name>
    <name type="synonym">Sisymbrium salsugineum</name>
    <dbReference type="NCBI Taxonomy" id="72664"/>
    <lineage>
        <taxon>Eukaryota</taxon>
        <taxon>Viridiplantae</taxon>
        <taxon>Streptophyta</taxon>
        <taxon>Embryophyta</taxon>
        <taxon>Tracheophyta</taxon>
        <taxon>Spermatophyta</taxon>
        <taxon>Magnoliopsida</taxon>
        <taxon>eudicotyledons</taxon>
        <taxon>Gunneridae</taxon>
        <taxon>Pentapetalae</taxon>
        <taxon>rosids</taxon>
        <taxon>malvids</taxon>
        <taxon>Brassicales</taxon>
        <taxon>Brassicaceae</taxon>
        <taxon>Eutremeae</taxon>
        <taxon>Eutrema</taxon>
    </lineage>
</organism>
<keyword evidence="3" id="KW-0862">Zinc</keyword>
<dbReference type="Pfam" id="PF12906">
    <property type="entry name" value="RINGv"/>
    <property type="match status" value="1"/>
</dbReference>
<dbReference type="PANTHER" id="PTHR23012">
    <property type="entry name" value="RING/FYVE/PHD ZINC FINGER DOMAIN-CONTAINING"/>
    <property type="match status" value="1"/>
</dbReference>
<evidence type="ECO:0000256" key="3">
    <source>
        <dbReference type="ARBA" id="ARBA00022833"/>
    </source>
</evidence>
<dbReference type="AlphaFoldDB" id="V4LA04"/>
<dbReference type="InterPro" id="IPR033275">
    <property type="entry name" value="MARCH-like"/>
</dbReference>
<reference evidence="6 7" key="1">
    <citation type="journal article" date="2013" name="Front. Plant Sci.">
        <title>The Reference Genome of the Halophytic Plant Eutrema salsugineum.</title>
        <authorList>
            <person name="Yang R."/>
            <person name="Jarvis D.E."/>
            <person name="Chen H."/>
            <person name="Beilstein M.A."/>
            <person name="Grimwood J."/>
            <person name="Jenkins J."/>
            <person name="Shu S."/>
            <person name="Prochnik S."/>
            <person name="Xin M."/>
            <person name="Ma C."/>
            <person name="Schmutz J."/>
            <person name="Wing R.A."/>
            <person name="Mitchell-Olds T."/>
            <person name="Schumaker K.S."/>
            <person name="Wang X."/>
        </authorList>
    </citation>
    <scope>NUCLEOTIDE SEQUENCE [LARGE SCALE GENOMIC DNA]</scope>
</reference>
<dbReference type="CDD" id="cd16495">
    <property type="entry name" value="RING_CH-C4HC3_MARCH"/>
    <property type="match status" value="1"/>
</dbReference>
<feature type="domain" description="RING-CH-type" evidence="5">
    <location>
        <begin position="32"/>
        <end position="92"/>
    </location>
</feature>
<evidence type="ECO:0000256" key="4">
    <source>
        <dbReference type="SAM" id="Phobius"/>
    </source>
</evidence>
<keyword evidence="1" id="KW-0479">Metal-binding</keyword>
<evidence type="ECO:0000256" key="2">
    <source>
        <dbReference type="ARBA" id="ARBA00022771"/>
    </source>
</evidence>
<keyword evidence="2" id="KW-0863">Zinc-finger</keyword>
<protein>
    <recommendedName>
        <fullName evidence="5">RING-CH-type domain-containing protein</fullName>
    </recommendedName>
</protein>
<accession>V4LA04</accession>
<dbReference type="EMBL" id="KI517416">
    <property type="protein sequence ID" value="ESQ47260.1"/>
    <property type="molecule type" value="Genomic_DNA"/>
</dbReference>
<evidence type="ECO:0000256" key="1">
    <source>
        <dbReference type="ARBA" id="ARBA00022723"/>
    </source>
</evidence>
<evidence type="ECO:0000313" key="7">
    <source>
        <dbReference type="Proteomes" id="UP000030689"/>
    </source>
</evidence>
<sequence length="152" mass="17264">MGDHLVLVVNQPKADSVNEDGAFESVIAGTDICESQFVKCRIFHDEDENFNMDTPCSCSGTLKFAHHSCVQRWCNEKGDTVCEICRQRMISSFIRFIAPQSLIFCRVIALLFILLFLRHSLPVFLGKIDYFSLTLLMLPLLKTLGILLLETF</sequence>
<dbReference type="GO" id="GO:0016567">
    <property type="term" value="P:protein ubiquitination"/>
    <property type="evidence" value="ECO:0007669"/>
    <property type="project" value="TreeGrafter"/>
</dbReference>